<dbReference type="OMA" id="PTRYLAW"/>
<name>A0A671E8A0_RHIFE</name>
<dbReference type="AlphaFoldDB" id="A0A671E8A0"/>
<dbReference type="GO" id="GO:0033148">
    <property type="term" value="P:positive regulation of intracellular estrogen receptor signaling pathway"/>
    <property type="evidence" value="ECO:0007669"/>
    <property type="project" value="TreeGrafter"/>
</dbReference>
<evidence type="ECO:0008006" key="4">
    <source>
        <dbReference type="Google" id="ProtNLM"/>
    </source>
</evidence>
<dbReference type="GO" id="GO:0030331">
    <property type="term" value="F:nuclear estrogen receptor binding"/>
    <property type="evidence" value="ECO:0007669"/>
    <property type="project" value="TreeGrafter"/>
</dbReference>
<protein>
    <recommendedName>
        <fullName evidence="4">Steroid receptor associated and regulated protein</fullName>
    </recommendedName>
</protein>
<reference evidence="2" key="4">
    <citation type="submission" date="2025-08" db="UniProtKB">
        <authorList>
            <consortium name="Ensembl"/>
        </authorList>
    </citation>
    <scope>IDENTIFICATION</scope>
</reference>
<proteinExistence type="predicted"/>
<evidence type="ECO:0000313" key="3">
    <source>
        <dbReference type="Proteomes" id="UP000472240"/>
    </source>
</evidence>
<accession>A0A671E8A0</accession>
<reference evidence="3" key="3">
    <citation type="submission" date="2018-12" db="EMBL/GenBank/DDBJ databases">
        <title>G10K-VGP greater horseshoe bat female genome, primary haplotype.</title>
        <authorList>
            <person name="Teeling E."/>
            <person name="Myers G."/>
            <person name="Vernes S."/>
            <person name="Pippel M."/>
            <person name="Winkler S."/>
            <person name="Fedrigo O."/>
            <person name="Rhie A."/>
            <person name="Koren S."/>
            <person name="Phillippy A."/>
            <person name="Lewin H."/>
            <person name="Damas J."/>
            <person name="Howe K."/>
            <person name="Mountcastle J."/>
            <person name="Jarvis E.D."/>
        </authorList>
    </citation>
    <scope>NUCLEOTIDE SEQUENCE [LARGE SCALE GENOMIC DNA]</scope>
</reference>
<reference evidence="2 3" key="1">
    <citation type="journal article" date="2015" name="Annu Rev Anim Biosci">
        <title>The Genome 10K Project: a way forward.</title>
        <authorList>
            <person name="Koepfli K.P."/>
            <person name="Paten B."/>
            <person name="O'Brien S.J."/>
            <person name="Koepfli K.P."/>
            <person name="Paten B."/>
            <person name="Antunes A."/>
            <person name="Belov K."/>
            <person name="Bustamante C."/>
            <person name="Castoe T.A."/>
            <person name="Clawson H."/>
            <person name="Crawford A.J."/>
            <person name="Diekhans M."/>
            <person name="Distel D."/>
            <person name="Durbin R."/>
            <person name="Earl D."/>
            <person name="Fujita M.K."/>
            <person name="Gamble T."/>
            <person name="Georges A."/>
            <person name="Gemmell N."/>
            <person name="Gilbert M.T."/>
            <person name="Graves J.M."/>
            <person name="Green R.E."/>
            <person name="Hickey G."/>
            <person name="Jarvis E.D."/>
            <person name="Johnson W."/>
            <person name="Komissarov A."/>
            <person name="Korf I."/>
            <person name="Kuhn R."/>
            <person name="Larkin D.M."/>
            <person name="Lewin H."/>
            <person name="Lopez J.V."/>
            <person name="Ma J."/>
            <person name="Marques-Bonet T."/>
            <person name="Miller W."/>
            <person name="Murphy R."/>
            <person name="Pevzner P."/>
            <person name="Shapiro B."/>
            <person name="Steiner C."/>
            <person name="Tamazian G."/>
            <person name="Venkatesh B."/>
            <person name="Wang J."/>
            <person name="Wayne R."/>
            <person name="Wiley E."/>
            <person name="Yang H."/>
            <person name="Zhang G."/>
            <person name="Haussler D."/>
            <person name="Ryder O."/>
            <person name="O'Brien S.J."/>
        </authorList>
    </citation>
    <scope>NUCLEOTIDE SEQUENCE</scope>
</reference>
<organism evidence="2 3">
    <name type="scientific">Rhinolophus ferrumequinum</name>
    <name type="common">Greater horseshoe bat</name>
    <dbReference type="NCBI Taxonomy" id="59479"/>
    <lineage>
        <taxon>Eukaryota</taxon>
        <taxon>Metazoa</taxon>
        <taxon>Chordata</taxon>
        <taxon>Craniata</taxon>
        <taxon>Vertebrata</taxon>
        <taxon>Euteleostomi</taxon>
        <taxon>Mammalia</taxon>
        <taxon>Eutheria</taxon>
        <taxon>Laurasiatheria</taxon>
        <taxon>Chiroptera</taxon>
        <taxon>Yinpterochiroptera</taxon>
        <taxon>Rhinolophoidea</taxon>
        <taxon>Rhinolophidae</taxon>
        <taxon>Rhinolophinae</taxon>
        <taxon>Rhinolophus</taxon>
    </lineage>
</organism>
<dbReference type="GO" id="GO:0005737">
    <property type="term" value="C:cytoplasm"/>
    <property type="evidence" value="ECO:0007669"/>
    <property type="project" value="TreeGrafter"/>
</dbReference>
<evidence type="ECO:0000313" key="2">
    <source>
        <dbReference type="Ensembl" id="ENSRFEP00010009574.1"/>
    </source>
</evidence>
<dbReference type="GO" id="GO:0005634">
    <property type="term" value="C:nucleus"/>
    <property type="evidence" value="ECO:0007669"/>
    <property type="project" value="TreeGrafter"/>
</dbReference>
<dbReference type="Proteomes" id="UP000472240">
    <property type="component" value="Chromosome 11"/>
</dbReference>
<dbReference type="PANTHER" id="PTHR38494:SF1">
    <property type="entry name" value="STEROID RECEPTOR-ASSOCIATED AND REGULATED PROTEIN"/>
    <property type="match status" value="1"/>
</dbReference>
<reference evidence="2 3" key="2">
    <citation type="journal article" date="2018" name="Annu Rev Anim Biosci">
        <title>Bat Biology, Genomes, and the Bat1K Project: To Generate Chromosome-Level Genomes for All Living Bat Species.</title>
        <authorList>
            <person name="Teeling E.C."/>
            <person name="Vernes S.C."/>
            <person name="Davalos L.M."/>
            <person name="Ray D.A."/>
            <person name="Gilbert M.T.P."/>
            <person name="Myers E."/>
        </authorList>
    </citation>
    <scope>NUCLEOTIDE SEQUENCE</scope>
</reference>
<dbReference type="InParanoid" id="A0A671E8A0"/>
<dbReference type="InterPro" id="IPR027852">
    <property type="entry name" value="C1ORF64"/>
</dbReference>
<dbReference type="Pfam" id="PF15547">
    <property type="entry name" value="C1ORF64"/>
    <property type="match status" value="1"/>
</dbReference>
<sequence>MAPSEDPRVQRASPITGREARLETSLGGKPAHPQTAIPTAHLTFVIDCAQGKQLSLTPLPVLPRAPSSNLGPVTPPVKTHILFCGESQPLLGGGHLAQARSTLPSCRGAVAPPPLQVDTLCSQEAPQAKGSPLKTACEISSLGDSQRLTQSPLLLSGGRQINWKSLPMGRGD</sequence>
<evidence type="ECO:0000256" key="1">
    <source>
        <dbReference type="SAM" id="MobiDB-lite"/>
    </source>
</evidence>
<feature type="region of interest" description="Disordered" evidence="1">
    <location>
        <begin position="1"/>
        <end position="33"/>
    </location>
</feature>
<dbReference type="PANTHER" id="PTHR38494">
    <property type="entry name" value="STEROID RECEPTOR-ASSOCIATED AND REGULATED PROTEIN"/>
    <property type="match status" value="1"/>
</dbReference>
<dbReference type="Ensembl" id="ENSRFET00010010484.1">
    <property type="protein sequence ID" value="ENSRFEP00010009574.1"/>
    <property type="gene ID" value="ENSRFEG00010006526.1"/>
</dbReference>
<reference evidence="2" key="5">
    <citation type="submission" date="2025-09" db="UniProtKB">
        <authorList>
            <consortium name="Ensembl"/>
        </authorList>
    </citation>
    <scope>IDENTIFICATION</scope>
</reference>
<dbReference type="GeneTree" id="ENSGT00390000000265"/>
<keyword evidence="3" id="KW-1185">Reference proteome</keyword>